<dbReference type="InterPro" id="IPR048666">
    <property type="entry name" value="RedAm-like_C"/>
</dbReference>
<accession>A0ABN3XBC3</accession>
<organism evidence="3 4">
    <name type="scientific">Streptomyces enissocaesilis</name>
    <dbReference type="NCBI Taxonomy" id="332589"/>
    <lineage>
        <taxon>Bacteria</taxon>
        <taxon>Bacillati</taxon>
        <taxon>Actinomycetota</taxon>
        <taxon>Actinomycetes</taxon>
        <taxon>Kitasatosporales</taxon>
        <taxon>Streptomycetaceae</taxon>
        <taxon>Streptomyces</taxon>
        <taxon>Streptomyces rochei group</taxon>
    </lineage>
</organism>
<reference evidence="3 4" key="1">
    <citation type="journal article" date="2019" name="Int. J. Syst. Evol. Microbiol.">
        <title>The Global Catalogue of Microorganisms (GCM) 10K type strain sequencing project: providing services to taxonomists for standard genome sequencing and annotation.</title>
        <authorList>
            <consortium name="The Broad Institute Genomics Platform"/>
            <consortium name="The Broad Institute Genome Sequencing Center for Infectious Disease"/>
            <person name="Wu L."/>
            <person name="Ma J."/>
        </authorList>
    </citation>
    <scope>NUCLEOTIDE SEQUENCE [LARGE SCALE GENOMIC DNA]</scope>
    <source>
        <strain evidence="3 4">JCM 9088</strain>
    </source>
</reference>
<name>A0ABN3XBC3_9ACTN</name>
<dbReference type="Gene3D" id="1.10.1040.10">
    <property type="entry name" value="N-(1-d-carboxylethyl)-l-norvaline Dehydrogenase, domain 2"/>
    <property type="match status" value="1"/>
</dbReference>
<proteinExistence type="predicted"/>
<feature type="compositionally biased region" description="Basic and acidic residues" evidence="1">
    <location>
        <begin position="17"/>
        <end position="49"/>
    </location>
</feature>
<feature type="region of interest" description="Disordered" evidence="1">
    <location>
        <begin position="1"/>
        <end position="63"/>
    </location>
</feature>
<dbReference type="EMBL" id="BAAAUD010000036">
    <property type="protein sequence ID" value="GAA2947127.1"/>
    <property type="molecule type" value="Genomic_DNA"/>
</dbReference>
<evidence type="ECO:0000313" key="3">
    <source>
        <dbReference type="EMBL" id="GAA2947127.1"/>
    </source>
</evidence>
<evidence type="ECO:0000256" key="1">
    <source>
        <dbReference type="SAM" id="MobiDB-lite"/>
    </source>
</evidence>
<dbReference type="Proteomes" id="UP001500403">
    <property type="component" value="Unassembled WGS sequence"/>
</dbReference>
<gene>
    <name evidence="3" type="ORF">GCM10010446_35440</name>
</gene>
<keyword evidence="4" id="KW-1185">Reference proteome</keyword>
<dbReference type="Pfam" id="PF21761">
    <property type="entry name" value="RedAm-like_C"/>
    <property type="match status" value="1"/>
</dbReference>
<dbReference type="InterPro" id="IPR013328">
    <property type="entry name" value="6PGD_dom2"/>
</dbReference>
<comment type="caution">
    <text evidence="3">The sequence shown here is derived from an EMBL/GenBank/DDBJ whole genome shotgun (WGS) entry which is preliminary data.</text>
</comment>
<protein>
    <recommendedName>
        <fullName evidence="2">NADPH-dependent reductive aminase-like C-terminal domain-containing protein</fullName>
    </recommendedName>
</protein>
<sequence length="260" mass="27542">MVPRSGETAPAVAGRDPGLEREVPARTGRRAEAALRTDAGDREAGRFQERLGSGQAAGRPARDPGTEVALYDLALLDPMRATPSGWLHATALAGADGVAATAFTPVAIRRPSAVTGFTGTYTGQVDAGHYPGDDATPDVQRVAIGHLVHMGRDRGIDGRLPELSQALIERAVEEGNGGDGYARLAEVFRRGREASGEWWWRVHVRRRAVVPGPGNDGPPSQEEEIGQSTRTAPVGMSYARGRSTTPVPEFCAPTKLPPPT</sequence>
<feature type="domain" description="NADPH-dependent reductive aminase-like C-terminal" evidence="2">
    <location>
        <begin position="68"/>
        <end position="190"/>
    </location>
</feature>
<evidence type="ECO:0000313" key="4">
    <source>
        <dbReference type="Proteomes" id="UP001500403"/>
    </source>
</evidence>
<evidence type="ECO:0000259" key="2">
    <source>
        <dbReference type="Pfam" id="PF21761"/>
    </source>
</evidence>
<feature type="region of interest" description="Disordered" evidence="1">
    <location>
        <begin position="209"/>
        <end position="260"/>
    </location>
</feature>